<gene>
    <name evidence="2" type="ORF">BSU04_04430</name>
</gene>
<dbReference type="Proteomes" id="UP000214720">
    <property type="component" value="Unassembled WGS sequence"/>
</dbReference>
<dbReference type="EMBL" id="MTHB01000027">
    <property type="protein sequence ID" value="OXC80044.1"/>
    <property type="molecule type" value="Genomic_DNA"/>
</dbReference>
<accession>A0A226X9E0</accession>
<evidence type="ECO:0000256" key="1">
    <source>
        <dbReference type="SAM" id="Phobius"/>
    </source>
</evidence>
<protein>
    <recommendedName>
        <fullName evidence="4">Cyclic di-GMP-binding protein</fullName>
    </recommendedName>
</protein>
<evidence type="ECO:0000313" key="3">
    <source>
        <dbReference type="Proteomes" id="UP000214720"/>
    </source>
</evidence>
<comment type="caution">
    <text evidence="2">The sequence shown here is derived from an EMBL/GenBank/DDBJ whole genome shotgun (WGS) entry which is preliminary data.</text>
</comment>
<reference evidence="3" key="1">
    <citation type="submission" date="2017-01" db="EMBL/GenBank/DDBJ databases">
        <title>Genome Analysis of Deinococcus marmoris KOPRI26562.</title>
        <authorList>
            <person name="Kim J.H."/>
            <person name="Oh H.-M."/>
        </authorList>
    </citation>
    <scope>NUCLEOTIDE SEQUENCE [LARGE SCALE GENOMIC DNA]</scope>
    <source>
        <strain evidence="3">PAMC 26633</strain>
    </source>
</reference>
<dbReference type="AlphaFoldDB" id="A0A226X9E0"/>
<name>A0A226X9E0_CABSO</name>
<proteinExistence type="predicted"/>
<evidence type="ECO:0008006" key="4">
    <source>
        <dbReference type="Google" id="ProtNLM"/>
    </source>
</evidence>
<sequence>MAATLTDATAPTDATAAAPTGVAAAFAQLGNGRMVIRNVSLANLGMHDPVVLQAPDARQELYLPVPVNVPISNATFQFDGTYLHADGGRTTMLLSLDGAPVLARALTQQQGDAAATIGVDGTARPSGFVRVGLGWSSVINDNVCADQTAIGNVLRVGPTSRLTYSFDPAAINDLRTAWSALPPTPVVMTGARGVAAPAFDAGWRAEAQLQREGKTPVTRAWPVAGDSVDLSGVDVPDALRAIPAFAALAAGGLHKLANPAEAGAWVALAPHGGFAPDVIIADDRLRDALKTELDALRTQVDAAARGSSSSTTAATAATAAFDAWRARSIGPIAEPLAAGEVRVAHLAGQVAIVVGDNDGVAVLARAWRAIDVSDRLVVHQIDRTQNADVDAISLSALGGQPRTLNVLGRATWDANFDLGAVSGNGKLPSAIVLDISAMPTLHGGVQTAAIYFNDVLIGAQTLNTTGKPQRITAHVPHYALAPGNLLHVVFERQPEGGCQARSEGQPIAVLPTSNLQLDKADLDDNFTGMAARFATSATLIVPSAYLDDTTLSLARVARLANAAGIVPSRTTLSVAPKGEAVAPKDPFLAADVALKSETSHAMLSQDRLTLTDASGKMLADVSGLKNLALIDVVRADGAPGIVYRATGETAPVLPASLQLTPGDVALVDAGGVAKRFDTLHPGEVLQPDNGVSWFVQNWWRWGIPAALVALFLVLLLVASIARRRHRDKT</sequence>
<dbReference type="OrthoDB" id="7315676at2"/>
<keyword evidence="1" id="KW-0472">Membrane</keyword>
<feature type="transmembrane region" description="Helical" evidence="1">
    <location>
        <begin position="698"/>
        <end position="721"/>
    </location>
</feature>
<dbReference type="eggNOG" id="ENOG502Z7K2">
    <property type="taxonomic scope" value="Bacteria"/>
</dbReference>
<keyword evidence="1" id="KW-0812">Transmembrane</keyword>
<dbReference type="RefSeq" id="WP_144021113.1">
    <property type="nucleotide sequence ID" value="NZ_MTHB01000027.1"/>
</dbReference>
<organism evidence="2 3">
    <name type="scientific">Caballeronia sordidicola</name>
    <name type="common">Burkholderia sordidicola</name>
    <dbReference type="NCBI Taxonomy" id="196367"/>
    <lineage>
        <taxon>Bacteria</taxon>
        <taxon>Pseudomonadati</taxon>
        <taxon>Pseudomonadota</taxon>
        <taxon>Betaproteobacteria</taxon>
        <taxon>Burkholderiales</taxon>
        <taxon>Burkholderiaceae</taxon>
        <taxon>Caballeronia</taxon>
    </lineage>
</organism>
<keyword evidence="1" id="KW-1133">Transmembrane helix</keyword>
<evidence type="ECO:0000313" key="2">
    <source>
        <dbReference type="EMBL" id="OXC80044.1"/>
    </source>
</evidence>